<evidence type="ECO:0000256" key="2">
    <source>
        <dbReference type="SAM" id="MobiDB-lite"/>
    </source>
</evidence>
<evidence type="ECO:0008006" key="6">
    <source>
        <dbReference type="Google" id="ProtNLM"/>
    </source>
</evidence>
<keyword evidence="3" id="KW-0812">Transmembrane</keyword>
<keyword evidence="3" id="KW-1133">Transmembrane helix</keyword>
<dbReference type="EMBL" id="KV417612">
    <property type="protein sequence ID" value="KZP14786.1"/>
    <property type="molecule type" value="Genomic_DNA"/>
</dbReference>
<dbReference type="PANTHER" id="PTHR24045">
    <property type="match status" value="1"/>
</dbReference>
<evidence type="ECO:0000256" key="1">
    <source>
        <dbReference type="ARBA" id="ARBA00022679"/>
    </source>
</evidence>
<organism evidence="4 5">
    <name type="scientific">Athelia psychrophila</name>
    <dbReference type="NCBI Taxonomy" id="1759441"/>
    <lineage>
        <taxon>Eukaryota</taxon>
        <taxon>Fungi</taxon>
        <taxon>Dikarya</taxon>
        <taxon>Basidiomycota</taxon>
        <taxon>Agaricomycotina</taxon>
        <taxon>Agaricomycetes</taxon>
        <taxon>Agaricomycetidae</taxon>
        <taxon>Atheliales</taxon>
        <taxon>Atheliaceae</taxon>
        <taxon>Athelia</taxon>
    </lineage>
</organism>
<evidence type="ECO:0000313" key="4">
    <source>
        <dbReference type="EMBL" id="KZP14786.1"/>
    </source>
</evidence>
<keyword evidence="5" id="KW-1185">Reference proteome</keyword>
<dbReference type="AlphaFoldDB" id="A0A166DJJ8"/>
<dbReference type="PANTHER" id="PTHR24045:SF0">
    <property type="entry name" value="N-ACETYLGLUCOSAMINE-1-PHOSPHOTRANSFERASE SUBUNITS ALPHA_BETA"/>
    <property type="match status" value="1"/>
</dbReference>
<sequence>MGGHERDSYTLMVQEDEEHIRTRTSTVQKEDEEDVELALISPRIRSYSSILTHKPRRVISRRPILSAAFLLLLVSLISTAVVYPRVLTDLLPASAELDLNDAPGSLLAGPGSSTITTGLEVGDDTNTGNWEAAPAPPNSGWRPFSPSTSAAESAQTERATLSQTYFAPEGCLEAWIAQGVLCPALLSPAHRAAHAAELKMSVVHTWVNGSSAALLTAKDAAYLEAHPPKEKESRAPKSKVGDAGRHFRDHNELVHSLRSVISSVGKAQIDGMHMLTTDLPFSAFEGAPEELGGIAEMAGDSRLGQVPTWLNLDLAGGGDEEGLCMNGPGVSVHHHWALFKQRAGSVGPSANGDEAWETAREKEADEWRDSVLPTFNSIGIETQMGTLAPRLRDTFLYVRFLASFRCSPPSLLLCELASSTFPLSSNLKSFHLPIASQPHPHYVSFPSHNLQLTPSPQFNDDFFLTRPLAPADFSSPLFGSVLRIQRDPSVSSTPQGKSTQDADGEWPSLGYANWLLDGRFSSPATSSNPDDPQFDERADGGRRRGYIQHFAKSFSAPLLAELTEMYGSALTTGASVRFRGDGKGSAPSVAFLAANYVIERYREALLYSYLVLRSSTPGSTHYTAEERKQVLADMGSAAGGEKVLIIQEPIRDAPSPADILQEAGFAAPLATFYSFSAAHYGYAYTWFEGRPTLPPPGAAGLPMGAGKKAGAKAEEYATARPKNGDGWPDYSPGRNENEQPACILDLEECFGGEFLDLDGGEVGVEATMKRIAFEKPRCGDCVVSRVLALSGPRGLSAFLPPADPEADAAWTATVARGEAAVALSLAPRWEHASFPSVGGRARALQLLQRYTHTLGDSPAEFIKVASARGLIRSLKNLETRMARGGDAPAFLVVNDDVSDRANAWELGQIDMNLSGWMEQTWPQKMCWES</sequence>
<evidence type="ECO:0000256" key="3">
    <source>
        <dbReference type="SAM" id="Phobius"/>
    </source>
</evidence>
<dbReference type="STRING" id="436010.A0A166DJJ8"/>
<dbReference type="GO" id="GO:0005794">
    <property type="term" value="C:Golgi apparatus"/>
    <property type="evidence" value="ECO:0007669"/>
    <property type="project" value="TreeGrafter"/>
</dbReference>
<accession>A0A166DJJ8</accession>
<feature type="compositionally biased region" description="Polar residues" evidence="2">
    <location>
        <begin position="145"/>
        <end position="156"/>
    </location>
</feature>
<dbReference type="Proteomes" id="UP000076532">
    <property type="component" value="Unassembled WGS sequence"/>
</dbReference>
<feature type="region of interest" description="Disordered" evidence="2">
    <location>
        <begin position="225"/>
        <end position="244"/>
    </location>
</feature>
<feature type="region of interest" description="Disordered" evidence="2">
    <location>
        <begin position="487"/>
        <end position="506"/>
    </location>
</feature>
<reference evidence="4 5" key="1">
    <citation type="journal article" date="2016" name="Mol. Biol. Evol.">
        <title>Comparative Genomics of Early-Diverging Mushroom-Forming Fungi Provides Insights into the Origins of Lignocellulose Decay Capabilities.</title>
        <authorList>
            <person name="Nagy L.G."/>
            <person name="Riley R."/>
            <person name="Tritt A."/>
            <person name="Adam C."/>
            <person name="Daum C."/>
            <person name="Floudas D."/>
            <person name="Sun H."/>
            <person name="Yadav J.S."/>
            <person name="Pangilinan J."/>
            <person name="Larsson K.H."/>
            <person name="Matsuura K."/>
            <person name="Barry K."/>
            <person name="Labutti K."/>
            <person name="Kuo R."/>
            <person name="Ohm R.A."/>
            <person name="Bhattacharya S.S."/>
            <person name="Shirouzu T."/>
            <person name="Yoshinaga Y."/>
            <person name="Martin F.M."/>
            <person name="Grigoriev I.V."/>
            <person name="Hibbett D.S."/>
        </authorList>
    </citation>
    <scope>NUCLEOTIDE SEQUENCE [LARGE SCALE GENOMIC DNA]</scope>
    <source>
        <strain evidence="4 5">CBS 109695</strain>
    </source>
</reference>
<dbReference type="InterPro" id="IPR047141">
    <property type="entry name" value="Stealth"/>
</dbReference>
<gene>
    <name evidence="4" type="ORF">FIBSPDRAFT_959374</name>
</gene>
<keyword evidence="3" id="KW-0472">Membrane</keyword>
<feature type="compositionally biased region" description="Basic and acidic residues" evidence="2">
    <location>
        <begin position="226"/>
        <end position="244"/>
    </location>
</feature>
<proteinExistence type="predicted"/>
<name>A0A166DJJ8_9AGAM</name>
<feature type="transmembrane region" description="Helical" evidence="3">
    <location>
        <begin position="64"/>
        <end position="83"/>
    </location>
</feature>
<dbReference type="OrthoDB" id="263283at2759"/>
<dbReference type="GO" id="GO:0046835">
    <property type="term" value="P:carbohydrate phosphorylation"/>
    <property type="evidence" value="ECO:0007669"/>
    <property type="project" value="TreeGrafter"/>
</dbReference>
<protein>
    <recommendedName>
        <fullName evidence="6">Stealth protein CR3 conserved region 3 domain-containing protein</fullName>
    </recommendedName>
</protein>
<feature type="region of interest" description="Disordered" evidence="2">
    <location>
        <begin position="106"/>
        <end position="156"/>
    </location>
</feature>
<keyword evidence="1" id="KW-0808">Transferase</keyword>
<feature type="compositionally biased region" description="Polar residues" evidence="2">
    <location>
        <begin position="488"/>
        <end position="501"/>
    </location>
</feature>
<dbReference type="GO" id="GO:0003976">
    <property type="term" value="F:UDP-N-acetylglucosamine-lysosomal-enzyme N-acetylglucosaminephosphotransferase activity"/>
    <property type="evidence" value="ECO:0007669"/>
    <property type="project" value="TreeGrafter"/>
</dbReference>
<evidence type="ECO:0000313" key="5">
    <source>
        <dbReference type="Proteomes" id="UP000076532"/>
    </source>
</evidence>